<evidence type="ECO:0000313" key="2">
    <source>
        <dbReference type="EMBL" id="TVZ02362.1"/>
    </source>
</evidence>
<dbReference type="EMBL" id="RPFW01000005">
    <property type="protein sequence ID" value="TVZ02362.1"/>
    <property type="molecule type" value="Genomic_DNA"/>
</dbReference>
<feature type="domain" description="SnoaL-like" evidence="1">
    <location>
        <begin position="13"/>
        <end position="125"/>
    </location>
</feature>
<evidence type="ECO:0000313" key="3">
    <source>
        <dbReference type="Proteomes" id="UP000460272"/>
    </source>
</evidence>
<dbReference type="Gene3D" id="3.10.450.50">
    <property type="match status" value="1"/>
</dbReference>
<dbReference type="CDD" id="cd00531">
    <property type="entry name" value="NTF2_like"/>
    <property type="match status" value="1"/>
</dbReference>
<dbReference type="Proteomes" id="UP000460272">
    <property type="component" value="Unassembled WGS sequence"/>
</dbReference>
<evidence type="ECO:0000259" key="1">
    <source>
        <dbReference type="Pfam" id="PF13577"/>
    </source>
</evidence>
<comment type="caution">
    <text evidence="2">The sequence shown here is derived from an EMBL/GenBank/DDBJ whole genome shotgun (WGS) entry which is preliminary data.</text>
</comment>
<accession>A0A6P2BTF1</accession>
<sequence>MTSYAEVFAGVYTAIAAHAQHQDAGDTDGIMALYTPDAVLEVPGMGVFEGADAIRASWDNWKPKGLQRHMPVNVVITDWNDQEARATTDVVFIAQGDGGAWSVQIVARYYDVFRQSGGKWLFSRRADEYIGWAPPA</sequence>
<dbReference type="InterPro" id="IPR032710">
    <property type="entry name" value="NTF2-like_dom_sf"/>
</dbReference>
<protein>
    <submittedName>
        <fullName evidence="2">Nuclear transport factor 2 family protein</fullName>
    </submittedName>
</protein>
<dbReference type="OrthoDB" id="7605094at2"/>
<dbReference type="Pfam" id="PF13577">
    <property type="entry name" value="SnoaL_4"/>
    <property type="match status" value="1"/>
</dbReference>
<organism evidence="2 3">
    <name type="scientific">Trebonia kvetii</name>
    <dbReference type="NCBI Taxonomy" id="2480626"/>
    <lineage>
        <taxon>Bacteria</taxon>
        <taxon>Bacillati</taxon>
        <taxon>Actinomycetota</taxon>
        <taxon>Actinomycetes</taxon>
        <taxon>Streptosporangiales</taxon>
        <taxon>Treboniaceae</taxon>
        <taxon>Trebonia</taxon>
    </lineage>
</organism>
<keyword evidence="3" id="KW-1185">Reference proteome</keyword>
<reference evidence="2 3" key="1">
    <citation type="submission" date="2018-11" db="EMBL/GenBank/DDBJ databases">
        <title>Trebonia kvetii gen.nov., sp.nov., a novel acidophilic actinobacterium, and proposal of the new actinobacterial family Treboniaceae fam. nov.</title>
        <authorList>
            <person name="Rapoport D."/>
            <person name="Sagova-Mareckova M."/>
            <person name="Sedlacek I."/>
            <person name="Provaznik J."/>
            <person name="Kralova S."/>
            <person name="Pavlinic D."/>
            <person name="Benes V."/>
            <person name="Kopecky J."/>
        </authorList>
    </citation>
    <scope>NUCLEOTIDE SEQUENCE [LARGE SCALE GENOMIC DNA]</scope>
    <source>
        <strain evidence="2 3">15Tr583</strain>
    </source>
</reference>
<name>A0A6P2BTF1_9ACTN</name>
<proteinExistence type="predicted"/>
<gene>
    <name evidence="2" type="ORF">EAS64_26515</name>
</gene>
<dbReference type="SUPFAM" id="SSF54427">
    <property type="entry name" value="NTF2-like"/>
    <property type="match status" value="1"/>
</dbReference>
<dbReference type="RefSeq" id="WP_145857293.1">
    <property type="nucleotide sequence ID" value="NZ_RPFW01000005.1"/>
</dbReference>
<dbReference type="InterPro" id="IPR037401">
    <property type="entry name" value="SnoaL-like"/>
</dbReference>
<dbReference type="AlphaFoldDB" id="A0A6P2BTF1"/>